<protein>
    <submittedName>
        <fullName evidence="1">Uncharacterized protein</fullName>
    </submittedName>
</protein>
<sequence length="357" mass="38792">MEYQVHGEDISEEEFSQDQGWQSAGARRAGAKTRTADSNAPSPQPGSRRGNSGGAALKSKVLRAGKMPSLPRDDIKIVIRPRDTADEFQASSSTADAQRRGRPRSRGRGASRGRSGSRSKSTERAHSRGRSASQPRSSSRPRHDSSGRTRSRSRTPTTPKSKKKPTLSWADKAREGRESPRDDDSPRGSPHVKELDELRRANEQLRKENAQVKQEMSRLAAEIRRLASSPPSAQPASAPVAMDTSEAPHRSGAPKRRAVENTEKEETGNLLSELMDAFVNMQATLAKIQEAMTHPKMGLGALSERIRKLEEGDARGDPRPTPSQVAAQRNILAPPTEGAILTAALAAQPSPQPKYGE</sequence>
<reference evidence="1" key="1">
    <citation type="submission" date="2020-05" db="EMBL/GenBank/DDBJ databases">
        <title>Large-scale comparative analyses of tick genomes elucidate their genetic diversity and vector capacities.</title>
        <authorList>
            <person name="Jia N."/>
            <person name="Wang J."/>
            <person name="Shi W."/>
            <person name="Du L."/>
            <person name="Sun Y."/>
            <person name="Zhan W."/>
            <person name="Jiang J."/>
            <person name="Wang Q."/>
            <person name="Zhang B."/>
            <person name="Ji P."/>
            <person name="Sakyi L.B."/>
            <person name="Cui X."/>
            <person name="Yuan T."/>
            <person name="Jiang B."/>
            <person name="Yang W."/>
            <person name="Lam T.T.-Y."/>
            <person name="Chang Q."/>
            <person name="Ding S."/>
            <person name="Wang X."/>
            <person name="Zhu J."/>
            <person name="Ruan X."/>
            <person name="Zhao L."/>
            <person name="Wei J."/>
            <person name="Que T."/>
            <person name="Du C."/>
            <person name="Cheng J."/>
            <person name="Dai P."/>
            <person name="Han X."/>
            <person name="Huang E."/>
            <person name="Gao Y."/>
            <person name="Liu J."/>
            <person name="Shao H."/>
            <person name="Ye R."/>
            <person name="Li L."/>
            <person name="Wei W."/>
            <person name="Wang X."/>
            <person name="Wang C."/>
            <person name="Yang T."/>
            <person name="Huo Q."/>
            <person name="Li W."/>
            <person name="Guo W."/>
            <person name="Chen H."/>
            <person name="Zhou L."/>
            <person name="Ni X."/>
            <person name="Tian J."/>
            <person name="Zhou Y."/>
            <person name="Sheng Y."/>
            <person name="Liu T."/>
            <person name="Pan Y."/>
            <person name="Xia L."/>
            <person name="Li J."/>
            <person name="Zhao F."/>
            <person name="Cao W."/>
        </authorList>
    </citation>
    <scope>NUCLEOTIDE SEQUENCE</scope>
    <source>
        <strain evidence="1">Hyas-2018</strain>
    </source>
</reference>
<comment type="caution">
    <text evidence="1">The sequence shown here is derived from an EMBL/GenBank/DDBJ whole genome shotgun (WGS) entry which is preliminary data.</text>
</comment>
<gene>
    <name evidence="1" type="ORF">HPB50_023162</name>
</gene>
<evidence type="ECO:0000313" key="2">
    <source>
        <dbReference type="Proteomes" id="UP000821845"/>
    </source>
</evidence>
<keyword evidence="2" id="KW-1185">Reference proteome</keyword>
<name>A0ACB7TFA7_HYAAI</name>
<accession>A0ACB7TFA7</accession>
<dbReference type="EMBL" id="CM023490">
    <property type="protein sequence ID" value="KAH6943524.1"/>
    <property type="molecule type" value="Genomic_DNA"/>
</dbReference>
<proteinExistence type="predicted"/>
<organism evidence="1 2">
    <name type="scientific">Hyalomma asiaticum</name>
    <name type="common">Tick</name>
    <dbReference type="NCBI Taxonomy" id="266040"/>
    <lineage>
        <taxon>Eukaryota</taxon>
        <taxon>Metazoa</taxon>
        <taxon>Ecdysozoa</taxon>
        <taxon>Arthropoda</taxon>
        <taxon>Chelicerata</taxon>
        <taxon>Arachnida</taxon>
        <taxon>Acari</taxon>
        <taxon>Parasitiformes</taxon>
        <taxon>Ixodida</taxon>
        <taxon>Ixodoidea</taxon>
        <taxon>Ixodidae</taxon>
        <taxon>Hyalomminae</taxon>
        <taxon>Hyalomma</taxon>
    </lineage>
</organism>
<evidence type="ECO:0000313" key="1">
    <source>
        <dbReference type="EMBL" id="KAH6943524.1"/>
    </source>
</evidence>
<dbReference type="Proteomes" id="UP000821845">
    <property type="component" value="Chromosome 10"/>
</dbReference>